<comment type="caution">
    <text evidence="2">The sequence shown here is derived from an EMBL/GenBank/DDBJ whole genome shotgun (WGS) entry which is preliminary data.</text>
</comment>
<reference evidence="2 3" key="1">
    <citation type="submission" date="2018-03" db="EMBL/GenBank/DDBJ databases">
        <title>Genomic Encyclopedia of Archaeal and Bacterial Type Strains, Phase II (KMG-II): from individual species to whole genera.</title>
        <authorList>
            <person name="Goeker M."/>
        </authorList>
    </citation>
    <scope>NUCLEOTIDE SEQUENCE [LARGE SCALE GENOMIC DNA]</scope>
    <source>
        <strain evidence="2 3">DSM 100214</strain>
    </source>
</reference>
<feature type="domain" description="Thioredoxin" evidence="1">
    <location>
        <begin position="197"/>
        <end position="371"/>
    </location>
</feature>
<dbReference type="PANTHER" id="PTHR46472">
    <property type="entry name" value="NUCLEOREDOXIN"/>
    <property type="match status" value="1"/>
</dbReference>
<proteinExistence type="predicted"/>
<accession>A0A2V3PVL1</accession>
<dbReference type="InterPro" id="IPR012336">
    <property type="entry name" value="Thioredoxin-like_fold"/>
</dbReference>
<name>A0A2V3PVL1_9BACT</name>
<dbReference type="GO" id="GO:0030178">
    <property type="term" value="P:negative regulation of Wnt signaling pathway"/>
    <property type="evidence" value="ECO:0007669"/>
    <property type="project" value="TreeGrafter"/>
</dbReference>
<dbReference type="RefSeq" id="WP_170120046.1">
    <property type="nucleotide sequence ID" value="NZ_QICL01000012.1"/>
</dbReference>
<dbReference type="SUPFAM" id="SSF52833">
    <property type="entry name" value="Thioredoxin-like"/>
    <property type="match status" value="1"/>
</dbReference>
<organism evidence="2 3">
    <name type="scientific">Dysgonomonas alginatilytica</name>
    <dbReference type="NCBI Taxonomy" id="1605892"/>
    <lineage>
        <taxon>Bacteria</taxon>
        <taxon>Pseudomonadati</taxon>
        <taxon>Bacteroidota</taxon>
        <taxon>Bacteroidia</taxon>
        <taxon>Bacteroidales</taxon>
        <taxon>Dysgonomonadaceae</taxon>
        <taxon>Dysgonomonas</taxon>
    </lineage>
</organism>
<dbReference type="GO" id="GO:0004791">
    <property type="term" value="F:thioredoxin-disulfide reductase (NADPH) activity"/>
    <property type="evidence" value="ECO:0007669"/>
    <property type="project" value="TreeGrafter"/>
</dbReference>
<protein>
    <submittedName>
        <fullName evidence="2">Thioredoxin-like protein</fullName>
    </submittedName>
</protein>
<evidence type="ECO:0000313" key="2">
    <source>
        <dbReference type="EMBL" id="PXV63830.1"/>
    </source>
</evidence>
<gene>
    <name evidence="2" type="ORF">CLV62_11279</name>
</gene>
<evidence type="ECO:0000313" key="3">
    <source>
        <dbReference type="Proteomes" id="UP000247973"/>
    </source>
</evidence>
<dbReference type="Gene3D" id="3.40.30.10">
    <property type="entry name" value="Glutaredoxin"/>
    <property type="match status" value="1"/>
</dbReference>
<dbReference type="PANTHER" id="PTHR46472:SF1">
    <property type="entry name" value="NUCLEOREDOXIN"/>
    <property type="match status" value="1"/>
</dbReference>
<evidence type="ECO:0000259" key="1">
    <source>
        <dbReference type="PROSITE" id="PS51352"/>
    </source>
</evidence>
<dbReference type="CDD" id="cd02966">
    <property type="entry name" value="TlpA_like_family"/>
    <property type="match status" value="1"/>
</dbReference>
<sequence length="371" mass="43222">MRSFTITIFLLFVHIVVYCQNHNIRIQLDSVNYDKIEAEFSSFPIDGIKQEDRSWLFIVPDSIFSTYTSTRFIGYKSNEDSIAYNISFNIALDEYPFETSSNVFFFSDVPDTYIKACFQKRTDIASEKEYRDEFLIYEGDSEVFNSLKMVEEFVHALRTLPGEEVAKVYLGILQKYPTTRSALTLSAIGINLNLSILENIYSTISPELQDSYYGKRILKEISKKKNFQVFHNMSLPDWQTGIEEDIVKDSSDYTLVIFSASWCSPCHKLIPALKQIYNDLHQYLDIVYVSVDDNETEKQWKSLMIKENIPWRSLLAEKRYGEVIERYSAESIPRLCFVDREKKTKIVDIGKDEDLKWLYSSVLDGENNVPQ</sequence>
<dbReference type="GO" id="GO:0031397">
    <property type="term" value="P:negative regulation of protein ubiquitination"/>
    <property type="evidence" value="ECO:0007669"/>
    <property type="project" value="TreeGrafter"/>
</dbReference>
<dbReference type="AlphaFoldDB" id="A0A2V3PVL1"/>
<dbReference type="Proteomes" id="UP000247973">
    <property type="component" value="Unassembled WGS sequence"/>
</dbReference>
<dbReference type="PROSITE" id="PS51352">
    <property type="entry name" value="THIOREDOXIN_2"/>
    <property type="match status" value="1"/>
</dbReference>
<dbReference type="EMBL" id="QICL01000012">
    <property type="protein sequence ID" value="PXV63830.1"/>
    <property type="molecule type" value="Genomic_DNA"/>
</dbReference>
<keyword evidence="3" id="KW-1185">Reference proteome</keyword>
<dbReference type="InterPro" id="IPR013766">
    <property type="entry name" value="Thioredoxin_domain"/>
</dbReference>
<dbReference type="InterPro" id="IPR036249">
    <property type="entry name" value="Thioredoxin-like_sf"/>
</dbReference>
<dbReference type="Pfam" id="PF13905">
    <property type="entry name" value="Thioredoxin_8"/>
    <property type="match status" value="1"/>
</dbReference>